<evidence type="ECO:0000313" key="3">
    <source>
        <dbReference type="Proteomes" id="UP000717585"/>
    </source>
</evidence>
<feature type="compositionally biased region" description="Low complexity" evidence="1">
    <location>
        <begin position="13"/>
        <end position="22"/>
    </location>
</feature>
<evidence type="ECO:0000256" key="1">
    <source>
        <dbReference type="SAM" id="MobiDB-lite"/>
    </source>
</evidence>
<comment type="caution">
    <text evidence="2">The sequence shown here is derived from an EMBL/GenBank/DDBJ whole genome shotgun (WGS) entry which is preliminary data.</text>
</comment>
<evidence type="ECO:0000313" key="2">
    <source>
        <dbReference type="EMBL" id="KAG9390795.1"/>
    </source>
</evidence>
<dbReference type="Gene3D" id="2.130.10.30">
    <property type="entry name" value="Regulator of chromosome condensation 1/beta-lactamase-inhibitor protein II"/>
    <property type="match status" value="1"/>
</dbReference>
<dbReference type="AlphaFoldDB" id="A0A8J6AT42"/>
<name>A0A8J6AT42_9EUKA</name>
<gene>
    <name evidence="2" type="ORF">J8273_7048</name>
</gene>
<organism evidence="2 3">
    <name type="scientific">Carpediemonas membranifera</name>
    <dbReference type="NCBI Taxonomy" id="201153"/>
    <lineage>
        <taxon>Eukaryota</taxon>
        <taxon>Metamonada</taxon>
        <taxon>Carpediemonas-like organisms</taxon>
        <taxon>Carpediemonas</taxon>
    </lineage>
</organism>
<sequence length="505" mass="56034">MICLVTFPLSCERPSPASSARSSRTKTAMPGRPLPRRPLERSWPSTSTIAISFVNRIVTFLSHGPPLSMNVELAPGQELPVALHTLNQGAVWACLLGGGANPDLKHRLNREIDREIFTAEAKCLWFLCRKFFFSWKINQNAIITACTWADSSCSTSSTMQDMALKLSLAISLSAMTRASPFSPSPGPGFPEPSRSTAAILPTSPGRPRGWGDNNYCQLGFGSSSSLFEFLDPTRLTFPACLVAELETSLPPWEKHRMATDVSLEHRRAFILTPDGTVMAGWNATWYVGPVEIDDYRFHPVAVPAGFVPDHIMHTDNDTVILTMGDRRMIGGNNAHGELGLGHKNRMTGFVDLPFRVDRIMAPYRDCNLFLSGRQLLFAGRVPNLIVQSGLLPGCREQGMCLKAIALRFPQRVKGFFTPNGSGLTWVTEGQTHLCKYRGEPFIMTFEANAGSNHIRDDYYRDPSGQWFWVSRRYGKVSVAKIKPLSTLDMQEIIPVDPWTPDETGI</sequence>
<proteinExistence type="predicted"/>
<dbReference type="EMBL" id="JAHDYR010000062">
    <property type="protein sequence ID" value="KAG9390795.1"/>
    <property type="molecule type" value="Genomic_DNA"/>
</dbReference>
<accession>A0A8J6AT42</accession>
<dbReference type="InterPro" id="IPR009091">
    <property type="entry name" value="RCC1/BLIP-II"/>
</dbReference>
<dbReference type="Proteomes" id="UP000717585">
    <property type="component" value="Unassembled WGS sequence"/>
</dbReference>
<keyword evidence="3" id="KW-1185">Reference proteome</keyword>
<feature type="region of interest" description="Disordered" evidence="1">
    <location>
        <begin position="12"/>
        <end position="41"/>
    </location>
</feature>
<reference evidence="2" key="1">
    <citation type="submission" date="2021-05" db="EMBL/GenBank/DDBJ databases">
        <title>A free-living protist that lacks canonical eukaryotic 1 DNA replication and segregation systems.</title>
        <authorList>
            <person name="Salas-Leiva D.E."/>
            <person name="Tromer E.C."/>
            <person name="Curtis B.A."/>
            <person name="Jerlstrom-Hultqvist J."/>
            <person name="Kolisko M."/>
            <person name="Yi Z."/>
            <person name="Salas-Leiva J.S."/>
            <person name="Gallot-Lavallee L."/>
            <person name="Kops G.J.P.L."/>
            <person name="Archibald J.M."/>
            <person name="Simpson A.G.B."/>
            <person name="Roger A.J."/>
        </authorList>
    </citation>
    <scope>NUCLEOTIDE SEQUENCE</scope>
    <source>
        <strain evidence="2">BICM</strain>
    </source>
</reference>
<protein>
    <submittedName>
        <fullName evidence="2">Uncharacterized protein</fullName>
    </submittedName>
</protein>
<dbReference type="SUPFAM" id="SSF50985">
    <property type="entry name" value="RCC1/BLIP-II"/>
    <property type="match status" value="1"/>
</dbReference>